<evidence type="ECO:0000313" key="8">
    <source>
        <dbReference type="EMBL" id="CAF1573466.1"/>
    </source>
</evidence>
<dbReference type="OrthoDB" id="664115at2759"/>
<evidence type="ECO:0000256" key="6">
    <source>
        <dbReference type="ARBA" id="ARBA00023157"/>
    </source>
</evidence>
<evidence type="ECO:0000256" key="1">
    <source>
        <dbReference type="ARBA" id="ARBA00004167"/>
    </source>
</evidence>
<comment type="caution">
    <text evidence="9">The sequence shown here is derived from an EMBL/GenBank/DDBJ whole genome shotgun (WGS) entry which is preliminary data.</text>
</comment>
<comment type="subcellular location">
    <subcellularLocation>
        <location evidence="1">Membrane</location>
        <topology evidence="1">Single-pass membrane protein</topology>
    </subcellularLocation>
</comment>
<evidence type="ECO:0000313" key="10">
    <source>
        <dbReference type="Proteomes" id="UP000663832"/>
    </source>
</evidence>
<dbReference type="GO" id="GO:0005886">
    <property type="term" value="C:plasma membrane"/>
    <property type="evidence" value="ECO:0007669"/>
    <property type="project" value="TreeGrafter"/>
</dbReference>
<evidence type="ECO:0000256" key="7">
    <source>
        <dbReference type="PROSITE-ProRule" id="PRU00124"/>
    </source>
</evidence>
<dbReference type="SMART" id="SM00192">
    <property type="entry name" value="LDLa"/>
    <property type="match status" value="3"/>
</dbReference>
<evidence type="ECO:0000256" key="3">
    <source>
        <dbReference type="ARBA" id="ARBA00022737"/>
    </source>
</evidence>
<dbReference type="EMBL" id="CAJNOI010006007">
    <property type="protein sequence ID" value="CAF1573466.1"/>
    <property type="molecule type" value="Genomic_DNA"/>
</dbReference>
<keyword evidence="2" id="KW-0812">Transmembrane</keyword>
<feature type="non-terminal residue" evidence="9">
    <location>
        <position position="1"/>
    </location>
</feature>
<keyword evidence="6 7" id="KW-1015">Disulfide bond</keyword>
<dbReference type="PROSITE" id="PS50068">
    <property type="entry name" value="LDLRA_2"/>
    <property type="match status" value="2"/>
</dbReference>
<reference evidence="9" key="1">
    <citation type="submission" date="2021-02" db="EMBL/GenBank/DDBJ databases">
        <authorList>
            <person name="Nowell W R."/>
        </authorList>
    </citation>
    <scope>NUCLEOTIDE SEQUENCE</scope>
</reference>
<dbReference type="PANTHER" id="PTHR24270:SF62">
    <property type="entry name" value="LOW-DENSITY LIPOPROTEIN RECEPTOR-RELATED PROTEIN 2"/>
    <property type="match status" value="1"/>
</dbReference>
<keyword evidence="4" id="KW-1133">Transmembrane helix</keyword>
<evidence type="ECO:0000256" key="5">
    <source>
        <dbReference type="ARBA" id="ARBA00023136"/>
    </source>
</evidence>
<dbReference type="GO" id="GO:0016192">
    <property type="term" value="P:vesicle-mediated transport"/>
    <property type="evidence" value="ECO:0007669"/>
    <property type="project" value="UniProtKB-ARBA"/>
</dbReference>
<keyword evidence="10" id="KW-1185">Reference proteome</keyword>
<dbReference type="EMBL" id="CAJNOM010006422">
    <property type="protein sequence ID" value="CAF1670114.1"/>
    <property type="molecule type" value="Genomic_DNA"/>
</dbReference>
<proteinExistence type="predicted"/>
<feature type="disulfide bond" evidence="7">
    <location>
        <begin position="196"/>
        <end position="208"/>
    </location>
</feature>
<name>A0A816G4K4_9BILA</name>
<dbReference type="PRINTS" id="PR00261">
    <property type="entry name" value="LDLRECEPTOR"/>
</dbReference>
<organism evidence="9 10">
    <name type="scientific">Adineta steineri</name>
    <dbReference type="NCBI Taxonomy" id="433720"/>
    <lineage>
        <taxon>Eukaryota</taxon>
        <taxon>Metazoa</taxon>
        <taxon>Spiralia</taxon>
        <taxon>Gnathifera</taxon>
        <taxon>Rotifera</taxon>
        <taxon>Eurotatoria</taxon>
        <taxon>Bdelloidea</taxon>
        <taxon>Adinetida</taxon>
        <taxon>Adinetidae</taxon>
        <taxon>Adineta</taxon>
    </lineage>
</organism>
<dbReference type="InterPro" id="IPR036055">
    <property type="entry name" value="LDL_receptor-like_sf"/>
</dbReference>
<evidence type="ECO:0000256" key="2">
    <source>
        <dbReference type="ARBA" id="ARBA00022692"/>
    </source>
</evidence>
<keyword evidence="5" id="KW-0472">Membrane</keyword>
<dbReference type="SUPFAM" id="SSF57424">
    <property type="entry name" value="LDL receptor-like module"/>
    <property type="match status" value="2"/>
</dbReference>
<dbReference type="Proteomes" id="UP000663877">
    <property type="component" value="Unassembled WGS sequence"/>
</dbReference>
<evidence type="ECO:0000256" key="4">
    <source>
        <dbReference type="ARBA" id="ARBA00022989"/>
    </source>
</evidence>
<sequence length="430" mass="49399">MKSNSLQYNCLNYHIHREKPAYSKLLDIVDEVIPYCFRPVNYFEESSETSVHPLSQKLSFEELRLAHTTSEQLLSWSISIDVAQRYQLYLIESNAAFNEVVYNCTEPWFGPRCQYSFPFGGRTSFNQIVEAAFRGRTPFPESSEVIVQVPCYVLLECHRNGQSWCLDWREVCNGIVDCFDEAVDEEYCFDMEINKCEKNEYRCHNGLCISSELWEEGEGDADCLDRSDEVLDAFYIASCFQDPTFRCEEHSCRAHEGTFPCGDGQCVNTFDACYNGRHMLLIDAMTAKGNLTDECWIAMICLTELAEQIHGSSYTCWSPIWKEYACSMTGQEDNIPFQRFCNGINQSIYYDNSGQDYNEEFGCEEWLCNNMYARCDGYWACLDGRDENNCSRASCPLQTHTCIDPVNFTVICLPRTRVNDGNDDCLGASD</sequence>
<accession>A0A816G4K4</accession>
<feature type="disulfide bond" evidence="7">
    <location>
        <begin position="363"/>
        <end position="381"/>
    </location>
</feature>
<gene>
    <name evidence="8" type="ORF">BJG266_LOCUS47967</name>
    <name evidence="9" type="ORF">QVE165_LOCUS65019</name>
</gene>
<comment type="caution">
    <text evidence="7">Lacks conserved residue(s) required for the propagation of feature annotation.</text>
</comment>
<dbReference type="AlphaFoldDB" id="A0A816G4K4"/>
<protein>
    <submittedName>
        <fullName evidence="9">Uncharacterized protein</fullName>
    </submittedName>
</protein>
<feature type="disulfide bond" evidence="7">
    <location>
        <begin position="375"/>
        <end position="390"/>
    </location>
</feature>
<dbReference type="PANTHER" id="PTHR24270">
    <property type="entry name" value="LOW-DENSITY LIPOPROTEIN RECEPTOR-RELATED"/>
    <property type="match status" value="1"/>
</dbReference>
<dbReference type="Proteomes" id="UP000663832">
    <property type="component" value="Unassembled WGS sequence"/>
</dbReference>
<dbReference type="Gene3D" id="4.10.400.10">
    <property type="entry name" value="Low-density Lipoprotein Receptor"/>
    <property type="match status" value="2"/>
</dbReference>
<dbReference type="InterPro" id="IPR002172">
    <property type="entry name" value="LDrepeatLR_classA_rpt"/>
</dbReference>
<dbReference type="InterPro" id="IPR050685">
    <property type="entry name" value="LDLR"/>
</dbReference>
<keyword evidence="3" id="KW-0677">Repeat</keyword>
<dbReference type="CDD" id="cd00112">
    <property type="entry name" value="LDLa"/>
    <property type="match status" value="1"/>
</dbReference>
<evidence type="ECO:0000313" key="9">
    <source>
        <dbReference type="EMBL" id="CAF1670114.1"/>
    </source>
</evidence>
<dbReference type="Pfam" id="PF00057">
    <property type="entry name" value="Ldl_recept_a"/>
    <property type="match status" value="1"/>
</dbReference>